<dbReference type="InterPro" id="IPR001387">
    <property type="entry name" value="Cro/C1-type_HTH"/>
</dbReference>
<gene>
    <name evidence="2" type="ORF">SAMN04490369_102933</name>
    <name evidence="3" type="ORF">SAMN05878438_1029</name>
</gene>
<dbReference type="STRING" id="77097.SAMN04490369_102933"/>
<name>A0A1N6HEF2_9GAMM</name>
<sequence length="85" mass="9312">MRTLPATTETPLHSIESAKSLGLLIRQARKRQHLTLETVAGLCGVSIRFLSELENGRDTCGIGRVLRVLETLGIELLAQPMDSDL</sequence>
<dbReference type="SUPFAM" id="SSF47413">
    <property type="entry name" value="lambda repressor-like DNA-binding domains"/>
    <property type="match status" value="1"/>
</dbReference>
<evidence type="ECO:0000313" key="3">
    <source>
        <dbReference type="EMBL" id="SIN62844.1"/>
    </source>
</evidence>
<organism evidence="3 4">
    <name type="scientific">Vreelandella aquamarina</name>
    <dbReference type="NCBI Taxonomy" id="77097"/>
    <lineage>
        <taxon>Bacteria</taxon>
        <taxon>Pseudomonadati</taxon>
        <taxon>Pseudomonadota</taxon>
        <taxon>Gammaproteobacteria</taxon>
        <taxon>Oceanospirillales</taxon>
        <taxon>Halomonadaceae</taxon>
        <taxon>Vreelandella</taxon>
    </lineage>
</organism>
<dbReference type="EMBL" id="FODB01000029">
    <property type="protein sequence ID" value="SEN88990.1"/>
    <property type="molecule type" value="Genomic_DNA"/>
</dbReference>
<dbReference type="InterPro" id="IPR010982">
    <property type="entry name" value="Lambda_DNA-bd_dom_sf"/>
</dbReference>
<evidence type="ECO:0000313" key="4">
    <source>
        <dbReference type="Proteomes" id="UP000185024"/>
    </source>
</evidence>
<dbReference type="Proteomes" id="UP000185024">
    <property type="component" value="Unassembled WGS sequence"/>
</dbReference>
<dbReference type="RefSeq" id="WP_074210730.1">
    <property type="nucleotide sequence ID" value="NZ_BJOI01000036.1"/>
</dbReference>
<dbReference type="GO" id="GO:0003677">
    <property type="term" value="F:DNA binding"/>
    <property type="evidence" value="ECO:0007669"/>
    <property type="project" value="InterPro"/>
</dbReference>
<dbReference type="Pfam" id="PF13560">
    <property type="entry name" value="HTH_31"/>
    <property type="match status" value="1"/>
</dbReference>
<dbReference type="Proteomes" id="UP000199493">
    <property type="component" value="Unassembled WGS sequence"/>
</dbReference>
<protein>
    <submittedName>
        <fullName evidence="3">Transcriptional regulator, y4mF family</fullName>
    </submittedName>
</protein>
<evidence type="ECO:0000313" key="2">
    <source>
        <dbReference type="EMBL" id="SEN88990.1"/>
    </source>
</evidence>
<dbReference type="PROSITE" id="PS50943">
    <property type="entry name" value="HTH_CROC1"/>
    <property type="match status" value="1"/>
</dbReference>
<evidence type="ECO:0000259" key="1">
    <source>
        <dbReference type="PROSITE" id="PS50943"/>
    </source>
</evidence>
<dbReference type="SMART" id="SM00530">
    <property type="entry name" value="HTH_XRE"/>
    <property type="match status" value="1"/>
</dbReference>
<dbReference type="AlphaFoldDB" id="A0A1N6HEF2"/>
<accession>A0A1N6HEF2</accession>
<dbReference type="CDD" id="cd00093">
    <property type="entry name" value="HTH_XRE"/>
    <property type="match status" value="1"/>
</dbReference>
<accession>A0A1H8K7J9</accession>
<evidence type="ECO:0000313" key="5">
    <source>
        <dbReference type="Proteomes" id="UP000199493"/>
    </source>
</evidence>
<dbReference type="GeneID" id="97277323"/>
<dbReference type="EMBL" id="FSQX01000001">
    <property type="protein sequence ID" value="SIN62844.1"/>
    <property type="molecule type" value="Genomic_DNA"/>
</dbReference>
<proteinExistence type="predicted"/>
<reference evidence="2 5" key="1">
    <citation type="submission" date="2016-10" db="EMBL/GenBank/DDBJ databases">
        <authorList>
            <person name="de Groot N.N."/>
        </authorList>
    </citation>
    <scope>NUCLEOTIDE SEQUENCE [LARGE SCALE GENOMIC DNA]</scope>
    <source>
        <strain evidence="2 5">558</strain>
    </source>
</reference>
<reference evidence="3 4" key="2">
    <citation type="submission" date="2016-11" db="EMBL/GenBank/DDBJ databases">
        <authorList>
            <person name="Jaros S."/>
            <person name="Januszkiewicz K."/>
            <person name="Wedrychowicz H."/>
        </authorList>
    </citation>
    <scope>NUCLEOTIDE SEQUENCE [LARGE SCALE GENOMIC DNA]</scope>
    <source>
        <strain evidence="3 4">ACAM 239</strain>
    </source>
</reference>
<dbReference type="Gene3D" id="1.10.260.40">
    <property type="entry name" value="lambda repressor-like DNA-binding domains"/>
    <property type="match status" value="1"/>
</dbReference>
<feature type="domain" description="HTH cro/C1-type" evidence="1">
    <location>
        <begin position="25"/>
        <end position="79"/>
    </location>
</feature>